<feature type="transmembrane region" description="Helical" evidence="4">
    <location>
        <begin position="100"/>
        <end position="120"/>
    </location>
</feature>
<evidence type="ECO:0000313" key="6">
    <source>
        <dbReference type="EMBL" id="AFJ45538.1"/>
    </source>
</evidence>
<dbReference type="KEGG" id="ebt:EBL_c04110"/>
<accession>I2B4T4</accession>
<evidence type="ECO:0000256" key="4">
    <source>
        <dbReference type="SAM" id="Phobius"/>
    </source>
</evidence>
<gene>
    <name evidence="6" type="ordered locus">EBL_c04110</name>
</gene>
<dbReference type="InterPro" id="IPR018060">
    <property type="entry name" value="HTH_AraC"/>
</dbReference>
<feature type="transmembrane region" description="Helical" evidence="4">
    <location>
        <begin position="6"/>
        <end position="26"/>
    </location>
</feature>
<evidence type="ECO:0000256" key="2">
    <source>
        <dbReference type="ARBA" id="ARBA00023125"/>
    </source>
</evidence>
<keyword evidence="2" id="KW-0238">DNA-binding</keyword>
<proteinExistence type="predicted"/>
<feature type="transmembrane region" description="Helical" evidence="4">
    <location>
        <begin position="38"/>
        <end position="59"/>
    </location>
</feature>
<dbReference type="OrthoDB" id="9809338at2"/>
<dbReference type="eggNOG" id="COG2207">
    <property type="taxonomic scope" value="Bacteria"/>
</dbReference>
<reference evidence="6 7" key="1">
    <citation type="journal article" date="2012" name="J. Bacteriol.">
        <title>Complete genome sequence of the B12-producing Shimwellia blattae strain DSM 4481, isolated from a cockroach.</title>
        <authorList>
            <person name="Brzuszkiewicz E."/>
            <person name="Waschkowitz T."/>
            <person name="Wiezer A."/>
            <person name="Daniel R."/>
        </authorList>
    </citation>
    <scope>NUCLEOTIDE SEQUENCE [LARGE SCALE GENOMIC DNA]</scope>
    <source>
        <strain evidence="7">ATCC 29907 / DSM 4481 / JCM 1650 / NBRC 105725 / CDC 9005-74</strain>
    </source>
</reference>
<dbReference type="RefSeq" id="WP_002441987.1">
    <property type="nucleotide sequence ID" value="NC_017910.1"/>
</dbReference>
<dbReference type="SUPFAM" id="SSF46689">
    <property type="entry name" value="Homeodomain-like"/>
    <property type="match status" value="1"/>
</dbReference>
<feature type="domain" description="HTH araC/xylS-type" evidence="5">
    <location>
        <begin position="277"/>
        <end position="377"/>
    </location>
</feature>
<dbReference type="EMBL" id="CP001560">
    <property type="protein sequence ID" value="AFJ45538.1"/>
    <property type="molecule type" value="Genomic_DNA"/>
</dbReference>
<dbReference type="HOGENOM" id="CLU_041408_2_0_6"/>
<evidence type="ECO:0000259" key="5">
    <source>
        <dbReference type="PROSITE" id="PS01124"/>
    </source>
</evidence>
<sequence length="385" mass="42266">MLTEISLLLLVVGLAQALVLSAFLFLPPQVRLQSNRLLALVLFSVAAGFGELLLYGAGISFRYPGLAYTGTVLSLLQLPALALYCQALMYREFTLRPVHALHLLPFITGVVLFFSVYFPLPGAEQLRILKAQDMPGMPVSLPLALLYHGVFIVWLGYILSRLHTWRRGLCHISSAGSGLQMRWLSVLLAGYIALWLVSIICCLVFYLLRLTDKTAWVLLAAGIAGFVFINTLLVGALRQSSTFAGLTREDAELLASVGTPATTASPAPEAGQLDKLRQLMQSTRPFLDARLSLSQLARLSGCTPHELSSLINNGFGQNFASFISEYRIAFAKELLARPGNTDTILEVMYACGFNSKSVFNTAFKKDTGMTPTEYRRQQKTPGNHE</sequence>
<feature type="transmembrane region" description="Helical" evidence="4">
    <location>
        <begin position="183"/>
        <end position="208"/>
    </location>
</feature>
<feature type="transmembrane region" description="Helical" evidence="4">
    <location>
        <begin position="65"/>
        <end position="88"/>
    </location>
</feature>
<keyword evidence="1" id="KW-0805">Transcription regulation</keyword>
<dbReference type="InterPro" id="IPR009057">
    <property type="entry name" value="Homeodomain-like_sf"/>
</dbReference>
<dbReference type="STRING" id="630626.EBL_c04110"/>
<organism evidence="6 7">
    <name type="scientific">Shimwellia blattae (strain ATCC 29907 / DSM 4481 / JCM 1650 / NBRC 105725 / CDC 9005-74)</name>
    <name type="common">Escherichia blattae</name>
    <dbReference type="NCBI Taxonomy" id="630626"/>
    <lineage>
        <taxon>Bacteria</taxon>
        <taxon>Pseudomonadati</taxon>
        <taxon>Pseudomonadota</taxon>
        <taxon>Gammaproteobacteria</taxon>
        <taxon>Enterobacterales</taxon>
        <taxon>Enterobacteriaceae</taxon>
        <taxon>Shimwellia</taxon>
    </lineage>
</organism>
<dbReference type="PATRIC" id="fig|630626.3.peg.406"/>
<dbReference type="PRINTS" id="PR00032">
    <property type="entry name" value="HTHARAC"/>
</dbReference>
<keyword evidence="7" id="KW-1185">Reference proteome</keyword>
<dbReference type="GO" id="GO:0043565">
    <property type="term" value="F:sequence-specific DNA binding"/>
    <property type="evidence" value="ECO:0007669"/>
    <property type="project" value="InterPro"/>
</dbReference>
<dbReference type="GO" id="GO:0003700">
    <property type="term" value="F:DNA-binding transcription factor activity"/>
    <property type="evidence" value="ECO:0007669"/>
    <property type="project" value="InterPro"/>
</dbReference>
<feature type="transmembrane region" description="Helical" evidence="4">
    <location>
        <begin position="214"/>
        <end position="237"/>
    </location>
</feature>
<keyword evidence="3" id="KW-0804">Transcription</keyword>
<dbReference type="PROSITE" id="PS01124">
    <property type="entry name" value="HTH_ARAC_FAMILY_2"/>
    <property type="match status" value="1"/>
</dbReference>
<evidence type="ECO:0000313" key="7">
    <source>
        <dbReference type="Proteomes" id="UP000001955"/>
    </source>
</evidence>
<dbReference type="PANTHER" id="PTHR43280:SF29">
    <property type="entry name" value="ARAC-FAMILY TRANSCRIPTIONAL REGULATOR"/>
    <property type="match status" value="1"/>
</dbReference>
<dbReference type="AlphaFoldDB" id="I2B4T4"/>
<evidence type="ECO:0000256" key="3">
    <source>
        <dbReference type="ARBA" id="ARBA00023163"/>
    </source>
</evidence>
<dbReference type="Proteomes" id="UP000001955">
    <property type="component" value="Chromosome"/>
</dbReference>
<keyword evidence="4" id="KW-1133">Transmembrane helix</keyword>
<evidence type="ECO:0000256" key="1">
    <source>
        <dbReference type="ARBA" id="ARBA00023015"/>
    </source>
</evidence>
<dbReference type="SMART" id="SM00342">
    <property type="entry name" value="HTH_ARAC"/>
    <property type="match status" value="1"/>
</dbReference>
<feature type="transmembrane region" description="Helical" evidence="4">
    <location>
        <begin position="140"/>
        <end position="162"/>
    </location>
</feature>
<dbReference type="InterPro" id="IPR020449">
    <property type="entry name" value="Tscrpt_reg_AraC-type_HTH"/>
</dbReference>
<protein>
    <submittedName>
        <fullName evidence="6">Putative transcriptional regulatory protein</fullName>
    </submittedName>
</protein>
<dbReference type="PANTHER" id="PTHR43280">
    <property type="entry name" value="ARAC-FAMILY TRANSCRIPTIONAL REGULATOR"/>
    <property type="match status" value="1"/>
</dbReference>
<name>I2B4T4_SHIBC</name>
<keyword evidence="4" id="KW-0472">Membrane</keyword>
<dbReference type="Gene3D" id="1.10.10.60">
    <property type="entry name" value="Homeodomain-like"/>
    <property type="match status" value="1"/>
</dbReference>
<accession>K6WIF6</accession>
<dbReference type="Pfam" id="PF12833">
    <property type="entry name" value="HTH_18"/>
    <property type="match status" value="1"/>
</dbReference>
<keyword evidence="4" id="KW-0812">Transmembrane</keyword>